<reference evidence="1 2" key="1">
    <citation type="submission" date="2021-04" db="EMBL/GenBank/DDBJ databases">
        <title>The genome sequence of type strain Ideonella paludis KCTC 32238.</title>
        <authorList>
            <person name="Liu Y."/>
        </authorList>
    </citation>
    <scope>NUCLEOTIDE SEQUENCE [LARGE SCALE GENOMIC DNA]</scope>
    <source>
        <strain evidence="1 2">KCTC 32238</strain>
    </source>
</reference>
<gene>
    <name evidence="1" type="primary">cas6f</name>
    <name evidence="1" type="ORF">KAK11_21425</name>
</gene>
<name>A0ABS5E3F2_9BURK</name>
<proteinExistence type="predicted"/>
<accession>A0ABS5E3F2</accession>
<dbReference type="CDD" id="cd09739">
    <property type="entry name" value="Cas6_I-F"/>
    <property type="match status" value="1"/>
</dbReference>
<dbReference type="Pfam" id="PF09618">
    <property type="entry name" value="Cas_Csy4"/>
    <property type="match status" value="1"/>
</dbReference>
<dbReference type="Gene3D" id="3.30.70.2540">
    <property type="entry name" value="CRISPR-associated endoribonuclease Cas6/Csy4"/>
    <property type="match status" value="1"/>
</dbReference>
<dbReference type="InterPro" id="IPR013396">
    <property type="entry name" value="CRISPR-assoc_prot_Csy4"/>
</dbReference>
<dbReference type="NCBIfam" id="TIGR02563">
    <property type="entry name" value="cas_Csy4"/>
    <property type="match status" value="1"/>
</dbReference>
<dbReference type="InterPro" id="IPR042564">
    <property type="entry name" value="CRISPR-Cas6/Csy4_sf"/>
</dbReference>
<sequence>MLTHFLDIHLRPDPEFPASQLLAALYSKLHRALVELRSDGLAVCFPGYSGKGLGQTLRILGTADRLQQLMALPWLNGMRDHIQVSAPVAVPADASHCRLNRVQAKSSPERLRRRQMKRHGLTAEQARERIPDSAAEILKLPFLPVTSASTGQRFMLFLRLGPPSPSPVSGSFNAYGLSNTATVPWF</sequence>
<keyword evidence="2" id="KW-1185">Reference proteome</keyword>
<organism evidence="1 2">
    <name type="scientific">Ideonella paludis</name>
    <dbReference type="NCBI Taxonomy" id="1233411"/>
    <lineage>
        <taxon>Bacteria</taxon>
        <taxon>Pseudomonadati</taxon>
        <taxon>Pseudomonadota</taxon>
        <taxon>Betaproteobacteria</taxon>
        <taxon>Burkholderiales</taxon>
        <taxon>Sphaerotilaceae</taxon>
        <taxon>Ideonella</taxon>
    </lineage>
</organism>
<evidence type="ECO:0000313" key="1">
    <source>
        <dbReference type="EMBL" id="MBQ0937897.1"/>
    </source>
</evidence>
<dbReference type="Proteomes" id="UP000672097">
    <property type="component" value="Unassembled WGS sequence"/>
</dbReference>
<comment type="caution">
    <text evidence="1">The sequence shown here is derived from an EMBL/GenBank/DDBJ whole genome shotgun (WGS) entry which is preliminary data.</text>
</comment>
<dbReference type="EMBL" id="JAGQDG010000012">
    <property type="protein sequence ID" value="MBQ0937897.1"/>
    <property type="molecule type" value="Genomic_DNA"/>
</dbReference>
<protein>
    <submittedName>
        <fullName evidence="1">Type I-F CRISPR-associated endoribonuclease Cas6/Csy4</fullName>
    </submittedName>
</protein>
<evidence type="ECO:0000313" key="2">
    <source>
        <dbReference type="Proteomes" id="UP000672097"/>
    </source>
</evidence>
<dbReference type="RefSeq" id="WP_210811641.1">
    <property type="nucleotide sequence ID" value="NZ_JAGQDG010000012.1"/>
</dbReference>